<dbReference type="PANTHER" id="PTHR42877:SF12">
    <property type="entry name" value="MONOOXYGENASE"/>
    <property type="match status" value="1"/>
</dbReference>
<organism evidence="3 4">
    <name type="scientific">Phialemonium thermophilum</name>
    <dbReference type="NCBI Taxonomy" id="223376"/>
    <lineage>
        <taxon>Eukaryota</taxon>
        <taxon>Fungi</taxon>
        <taxon>Dikarya</taxon>
        <taxon>Ascomycota</taxon>
        <taxon>Pezizomycotina</taxon>
        <taxon>Sordariomycetes</taxon>
        <taxon>Sordariomycetidae</taxon>
        <taxon>Cephalothecales</taxon>
        <taxon>Cephalothecaceae</taxon>
        <taxon>Phialemonium</taxon>
    </lineage>
</organism>
<reference evidence="3 4" key="1">
    <citation type="journal article" date="2024" name="Commun. Biol.">
        <title>Comparative genomic analysis of thermophilic fungi reveals convergent evolutionary adaptations and gene losses.</title>
        <authorList>
            <person name="Steindorff A.S."/>
            <person name="Aguilar-Pontes M.V."/>
            <person name="Robinson A.J."/>
            <person name="Andreopoulos B."/>
            <person name="LaButti K."/>
            <person name="Kuo A."/>
            <person name="Mondo S."/>
            <person name="Riley R."/>
            <person name="Otillar R."/>
            <person name="Haridas S."/>
            <person name="Lipzen A."/>
            <person name="Grimwood J."/>
            <person name="Schmutz J."/>
            <person name="Clum A."/>
            <person name="Reid I.D."/>
            <person name="Moisan M.C."/>
            <person name="Butler G."/>
            <person name="Nguyen T.T.M."/>
            <person name="Dewar K."/>
            <person name="Conant G."/>
            <person name="Drula E."/>
            <person name="Henrissat B."/>
            <person name="Hansel C."/>
            <person name="Singer S."/>
            <person name="Hutchinson M.I."/>
            <person name="de Vries R.P."/>
            <person name="Natvig D.O."/>
            <person name="Powell A.J."/>
            <person name="Tsang A."/>
            <person name="Grigoriev I.V."/>
        </authorList>
    </citation>
    <scope>NUCLEOTIDE SEQUENCE [LARGE SCALE GENOMIC DNA]</scope>
    <source>
        <strain evidence="3 4">ATCC 24622</strain>
    </source>
</reference>
<evidence type="ECO:0000256" key="2">
    <source>
        <dbReference type="SAM" id="MobiDB-lite"/>
    </source>
</evidence>
<evidence type="ECO:0000313" key="3">
    <source>
        <dbReference type="EMBL" id="KAL1883122.1"/>
    </source>
</evidence>
<dbReference type="Pfam" id="PF13450">
    <property type="entry name" value="NAD_binding_8"/>
    <property type="match status" value="1"/>
</dbReference>
<sequence>MASIDIREPTGSIPDHLSSNGSRPSYRIPEKPLGSRKHIRIVGIGAGASGLNMIRTLRLNLRDFELIVYEKNEEVGGTWFENRYPGCRCDVPSHSYQFTWKPNHEWSNFFSPAQEIKDYLCRICNEEGMRDVIKTRHQVVHAEWKEARGIWVLQVQNLETGKVFEEYAHFLLNGSGILK</sequence>
<proteinExistence type="inferred from homology"/>
<protein>
    <submittedName>
        <fullName evidence="3">Uncharacterized protein</fullName>
    </submittedName>
</protein>
<dbReference type="InterPro" id="IPR036188">
    <property type="entry name" value="FAD/NAD-bd_sf"/>
</dbReference>
<comment type="caution">
    <text evidence="3">The sequence shown here is derived from an EMBL/GenBank/DDBJ whole genome shotgun (WGS) entry which is preliminary data.</text>
</comment>
<gene>
    <name evidence="3" type="ORF">VTK73DRAFT_9489</name>
</gene>
<evidence type="ECO:0000313" key="4">
    <source>
        <dbReference type="Proteomes" id="UP001586593"/>
    </source>
</evidence>
<name>A0ABR3Y5P8_9PEZI</name>
<dbReference type="Gene3D" id="3.50.50.60">
    <property type="entry name" value="FAD/NAD(P)-binding domain"/>
    <property type="match status" value="1"/>
</dbReference>
<dbReference type="InterPro" id="IPR051209">
    <property type="entry name" value="FAD-bind_Monooxygenase_sf"/>
</dbReference>
<dbReference type="EMBL" id="JAZHXJ010000008">
    <property type="protein sequence ID" value="KAL1883122.1"/>
    <property type="molecule type" value="Genomic_DNA"/>
</dbReference>
<feature type="region of interest" description="Disordered" evidence="2">
    <location>
        <begin position="1"/>
        <end position="31"/>
    </location>
</feature>
<evidence type="ECO:0000256" key="1">
    <source>
        <dbReference type="ARBA" id="ARBA00010139"/>
    </source>
</evidence>
<dbReference type="SUPFAM" id="SSF51905">
    <property type="entry name" value="FAD/NAD(P)-binding domain"/>
    <property type="match status" value="1"/>
</dbReference>
<accession>A0ABR3Y5P8</accession>
<keyword evidence="4" id="KW-1185">Reference proteome</keyword>
<dbReference type="PANTHER" id="PTHR42877">
    <property type="entry name" value="L-ORNITHINE N(5)-MONOOXYGENASE-RELATED"/>
    <property type="match status" value="1"/>
</dbReference>
<dbReference type="Proteomes" id="UP001586593">
    <property type="component" value="Unassembled WGS sequence"/>
</dbReference>
<comment type="similarity">
    <text evidence="1">Belongs to the FAD-binding monooxygenase family.</text>
</comment>